<dbReference type="Proteomes" id="UP000614350">
    <property type="component" value="Unassembled WGS sequence"/>
</dbReference>
<name>A0A834KTR0_VESVU</name>
<keyword evidence="2" id="KW-1185">Reference proteome</keyword>
<proteinExistence type="predicted"/>
<dbReference type="EMBL" id="JACSEA010000001">
    <property type="protein sequence ID" value="KAF7412195.1"/>
    <property type="molecule type" value="Genomic_DNA"/>
</dbReference>
<gene>
    <name evidence="1" type="ORF">HZH66_001091</name>
</gene>
<reference evidence="1" key="1">
    <citation type="journal article" date="2020" name="G3 (Bethesda)">
        <title>High-Quality Assemblies for Three Invasive Social Wasps from the &lt;i&gt;Vespula&lt;/i&gt; Genus.</title>
        <authorList>
            <person name="Harrop T.W.R."/>
            <person name="Guhlin J."/>
            <person name="McLaughlin G.M."/>
            <person name="Permina E."/>
            <person name="Stockwell P."/>
            <person name="Gilligan J."/>
            <person name="Le Lec M.F."/>
            <person name="Gruber M.A.M."/>
            <person name="Quinn O."/>
            <person name="Lovegrove M."/>
            <person name="Duncan E.J."/>
            <person name="Remnant E.J."/>
            <person name="Van Eeckhoven J."/>
            <person name="Graham B."/>
            <person name="Knapp R.A."/>
            <person name="Langford K.W."/>
            <person name="Kronenberg Z."/>
            <person name="Press M.O."/>
            <person name="Eacker S.M."/>
            <person name="Wilson-Rankin E.E."/>
            <person name="Purcell J."/>
            <person name="Lester P.J."/>
            <person name="Dearden P.K."/>
        </authorList>
    </citation>
    <scope>NUCLEOTIDE SEQUENCE</scope>
    <source>
        <strain evidence="1">Marl-1</strain>
    </source>
</reference>
<evidence type="ECO:0000313" key="2">
    <source>
        <dbReference type="Proteomes" id="UP000614350"/>
    </source>
</evidence>
<protein>
    <submittedName>
        <fullName evidence="1">Uncharacterized protein</fullName>
    </submittedName>
</protein>
<comment type="caution">
    <text evidence="1">The sequence shown here is derived from an EMBL/GenBank/DDBJ whole genome shotgun (WGS) entry which is preliminary data.</text>
</comment>
<evidence type="ECO:0000313" key="1">
    <source>
        <dbReference type="EMBL" id="KAF7412195.1"/>
    </source>
</evidence>
<accession>A0A834KTR0</accession>
<sequence length="115" mass="13151">MHEVRKPRVWCHTEEYAFSFDDGITTSTSSASPFETIQLKKRNSILDSSKMLTVAKYPSTVNSYTFGYPRQLMNPYLEVLESTPECYESSIPVNAFQLVDTIPGLCISTRFKHLM</sequence>
<organism evidence="1 2">
    <name type="scientific">Vespula vulgaris</name>
    <name type="common">Yellow jacket</name>
    <name type="synonym">Wasp</name>
    <dbReference type="NCBI Taxonomy" id="7454"/>
    <lineage>
        <taxon>Eukaryota</taxon>
        <taxon>Metazoa</taxon>
        <taxon>Ecdysozoa</taxon>
        <taxon>Arthropoda</taxon>
        <taxon>Hexapoda</taxon>
        <taxon>Insecta</taxon>
        <taxon>Pterygota</taxon>
        <taxon>Neoptera</taxon>
        <taxon>Endopterygota</taxon>
        <taxon>Hymenoptera</taxon>
        <taxon>Apocrita</taxon>
        <taxon>Aculeata</taxon>
        <taxon>Vespoidea</taxon>
        <taxon>Vespidae</taxon>
        <taxon>Vespinae</taxon>
        <taxon>Vespula</taxon>
    </lineage>
</organism>
<dbReference type="AlphaFoldDB" id="A0A834KTR0"/>